<dbReference type="AlphaFoldDB" id="A0A1A9X465"/>
<keyword evidence="3 6" id="KW-0812">Transmembrane</keyword>
<keyword evidence="4 6" id="KW-1133">Transmembrane helix</keyword>
<dbReference type="GO" id="GO:0006506">
    <property type="term" value="P:GPI anchor biosynthetic process"/>
    <property type="evidence" value="ECO:0007669"/>
    <property type="project" value="TreeGrafter"/>
</dbReference>
<comment type="similarity">
    <text evidence="2">Belongs to the CTAG/PCC1 family.</text>
</comment>
<dbReference type="VEuPathDB" id="VectorBase:GBRI043574"/>
<comment type="subcellular location">
    <subcellularLocation>
        <location evidence="1">Membrane</location>
        <topology evidence="1">Multi-pass membrane protein</topology>
    </subcellularLocation>
</comment>
<feature type="transmembrane region" description="Helical" evidence="6">
    <location>
        <begin position="77"/>
        <end position="98"/>
    </location>
</feature>
<keyword evidence="5 6" id="KW-0472">Membrane</keyword>
<dbReference type="Proteomes" id="UP000091820">
    <property type="component" value="Unassembled WGS sequence"/>
</dbReference>
<dbReference type="InterPro" id="IPR052263">
    <property type="entry name" value="GPI_Anchor_Biosynth"/>
</dbReference>
<evidence type="ECO:0000256" key="4">
    <source>
        <dbReference type="ARBA" id="ARBA00022989"/>
    </source>
</evidence>
<dbReference type="EnsemblMetazoa" id="GBRI043574-RA">
    <property type="protein sequence ID" value="GBRI043574-PA"/>
    <property type="gene ID" value="GBRI043574"/>
</dbReference>
<dbReference type="STRING" id="37001.A0A1A9X465"/>
<evidence type="ECO:0000256" key="2">
    <source>
        <dbReference type="ARBA" id="ARBA00007073"/>
    </source>
</evidence>
<keyword evidence="9" id="KW-1185">Reference proteome</keyword>
<dbReference type="PANTHER" id="PTHR46346:SF1">
    <property type="entry name" value="PHOSPHATIDYLINOSITOL N-ACETYLGLUCOSAMINYLTRANSFERASE SUBUNIT P"/>
    <property type="match status" value="1"/>
</dbReference>
<feature type="transmembrane region" description="Helical" evidence="6">
    <location>
        <begin position="110"/>
        <end position="131"/>
    </location>
</feature>
<name>A0A1A9X465_9MUSC</name>
<evidence type="ECO:0000256" key="5">
    <source>
        <dbReference type="ARBA" id="ARBA00023136"/>
    </source>
</evidence>
<proteinExistence type="inferred from homology"/>
<dbReference type="GO" id="GO:0005783">
    <property type="term" value="C:endoplasmic reticulum"/>
    <property type="evidence" value="ECO:0007669"/>
    <property type="project" value="TreeGrafter"/>
</dbReference>
<evidence type="ECO:0000313" key="8">
    <source>
        <dbReference type="EnsemblMetazoa" id="GBRI043574-PA"/>
    </source>
</evidence>
<dbReference type="GO" id="GO:0016020">
    <property type="term" value="C:membrane"/>
    <property type="evidence" value="ECO:0007669"/>
    <property type="project" value="UniProtKB-SubCell"/>
</dbReference>
<protein>
    <recommendedName>
        <fullName evidence="7">PIG-P domain-containing protein</fullName>
    </recommendedName>
</protein>
<dbReference type="Pfam" id="PF08510">
    <property type="entry name" value="PIG-P"/>
    <property type="match status" value="1"/>
</dbReference>
<dbReference type="InterPro" id="IPR013717">
    <property type="entry name" value="PIG-P"/>
</dbReference>
<evidence type="ECO:0000259" key="7">
    <source>
        <dbReference type="Pfam" id="PF08510"/>
    </source>
</evidence>
<organism evidence="8 9">
    <name type="scientific">Glossina brevipalpis</name>
    <dbReference type="NCBI Taxonomy" id="37001"/>
    <lineage>
        <taxon>Eukaryota</taxon>
        <taxon>Metazoa</taxon>
        <taxon>Ecdysozoa</taxon>
        <taxon>Arthropoda</taxon>
        <taxon>Hexapoda</taxon>
        <taxon>Insecta</taxon>
        <taxon>Pterygota</taxon>
        <taxon>Neoptera</taxon>
        <taxon>Endopterygota</taxon>
        <taxon>Diptera</taxon>
        <taxon>Brachycera</taxon>
        <taxon>Muscomorpha</taxon>
        <taxon>Hippoboscoidea</taxon>
        <taxon>Glossinidae</taxon>
        <taxon>Glossina</taxon>
    </lineage>
</organism>
<reference evidence="8" key="2">
    <citation type="submission" date="2020-05" db="UniProtKB">
        <authorList>
            <consortium name="EnsemblMetazoa"/>
        </authorList>
    </citation>
    <scope>IDENTIFICATION</scope>
    <source>
        <strain evidence="8">IAEA</strain>
    </source>
</reference>
<dbReference type="Pfam" id="PF09341">
    <property type="entry name" value="Pcc1"/>
    <property type="match status" value="1"/>
</dbReference>
<dbReference type="PANTHER" id="PTHR46346">
    <property type="entry name" value="PHOSPHATIDYLINOSITOL N-ACETYLGLUCOSAMINYLTRANSFERASE SUBUNIT P"/>
    <property type="match status" value="1"/>
</dbReference>
<evidence type="ECO:0000256" key="3">
    <source>
        <dbReference type="ARBA" id="ARBA00022692"/>
    </source>
</evidence>
<evidence type="ECO:0000256" key="1">
    <source>
        <dbReference type="ARBA" id="ARBA00004141"/>
    </source>
</evidence>
<evidence type="ECO:0000256" key="6">
    <source>
        <dbReference type="SAM" id="Phobius"/>
    </source>
</evidence>
<feature type="domain" description="PIG-P" evidence="7">
    <location>
        <begin position="72"/>
        <end position="174"/>
    </location>
</feature>
<dbReference type="Gene3D" id="3.30.310.50">
    <property type="entry name" value="Alpha-D-phosphohexomutase, C-terminal domain"/>
    <property type="match status" value="1"/>
</dbReference>
<accession>A0A1A9X465</accession>
<sequence length="223" mass="25266">MPLNPEKGVKDCQATLKIPFASDRHAEIAYRVLKVDQEPRRNFVQKNICLVDDCIEQPITMPEHTPAPTPARAVYGYAFYLLTLTLFVLYVLWAFLPAKALGLSYLPDKYFAVLLPMLVLVGLSFFAFFIYPAINMSLTPDKDEMASVVDIKLLLKGSEKNSVNSWQEIQEKLKPVKRNLKNTGTVISNCKFCSGTHRLPKASDQIDTVHFMDLTEMNNCLFN</sequence>
<dbReference type="InterPro" id="IPR015419">
    <property type="entry name" value="CTAG/Pcc1"/>
</dbReference>
<evidence type="ECO:0000313" key="9">
    <source>
        <dbReference type="Proteomes" id="UP000091820"/>
    </source>
</evidence>
<reference evidence="9" key="1">
    <citation type="submission" date="2014-03" db="EMBL/GenBank/DDBJ databases">
        <authorList>
            <person name="Aksoy S."/>
            <person name="Warren W."/>
            <person name="Wilson R.K."/>
        </authorList>
    </citation>
    <scope>NUCLEOTIDE SEQUENCE [LARGE SCALE GENOMIC DNA]</scope>
    <source>
        <strain evidence="9">IAEA</strain>
    </source>
</reference>